<feature type="transmembrane region" description="Helical" evidence="8">
    <location>
        <begin position="391"/>
        <end position="408"/>
    </location>
</feature>
<feature type="transmembrane region" description="Helical" evidence="8">
    <location>
        <begin position="338"/>
        <end position="356"/>
    </location>
</feature>
<proteinExistence type="predicted"/>
<evidence type="ECO:0000256" key="4">
    <source>
        <dbReference type="ARBA" id="ARBA00022679"/>
    </source>
</evidence>
<dbReference type="OrthoDB" id="231161at2"/>
<keyword evidence="5 8" id="KW-0812">Transmembrane</keyword>
<evidence type="ECO:0000256" key="7">
    <source>
        <dbReference type="ARBA" id="ARBA00023136"/>
    </source>
</evidence>
<dbReference type="GO" id="GO:0005886">
    <property type="term" value="C:plasma membrane"/>
    <property type="evidence" value="ECO:0007669"/>
    <property type="project" value="UniProtKB-SubCell"/>
</dbReference>
<keyword evidence="10" id="KW-1185">Reference proteome</keyword>
<dbReference type="AlphaFoldDB" id="A0A517QR35"/>
<evidence type="ECO:0000256" key="2">
    <source>
        <dbReference type="ARBA" id="ARBA00022475"/>
    </source>
</evidence>
<evidence type="ECO:0008006" key="11">
    <source>
        <dbReference type="Google" id="ProtNLM"/>
    </source>
</evidence>
<keyword evidence="6 8" id="KW-1133">Transmembrane helix</keyword>
<name>A0A517QR35_9PLAN</name>
<protein>
    <recommendedName>
        <fullName evidence="11">Glycosyltransferase RgtA/B/C/D-like domain-containing protein</fullName>
    </recommendedName>
</protein>
<feature type="transmembrane region" description="Helical" evidence="8">
    <location>
        <begin position="199"/>
        <end position="215"/>
    </location>
</feature>
<dbReference type="KEGG" id="tpol:Mal48_33540"/>
<evidence type="ECO:0000256" key="1">
    <source>
        <dbReference type="ARBA" id="ARBA00004651"/>
    </source>
</evidence>
<dbReference type="InterPro" id="IPR050297">
    <property type="entry name" value="LipidA_mod_glycosyltrf_83"/>
</dbReference>
<evidence type="ECO:0000256" key="6">
    <source>
        <dbReference type="ARBA" id="ARBA00022989"/>
    </source>
</evidence>
<feature type="transmembrane region" description="Helical" evidence="8">
    <location>
        <begin position="153"/>
        <end position="178"/>
    </location>
</feature>
<gene>
    <name evidence="9" type="ORF">Mal48_33540</name>
</gene>
<evidence type="ECO:0000256" key="5">
    <source>
        <dbReference type="ARBA" id="ARBA00022692"/>
    </source>
</evidence>
<keyword evidence="3" id="KW-0328">Glycosyltransferase</keyword>
<evidence type="ECO:0000313" key="10">
    <source>
        <dbReference type="Proteomes" id="UP000315724"/>
    </source>
</evidence>
<dbReference type="GO" id="GO:0009103">
    <property type="term" value="P:lipopolysaccharide biosynthetic process"/>
    <property type="evidence" value="ECO:0007669"/>
    <property type="project" value="UniProtKB-ARBA"/>
</dbReference>
<reference evidence="9 10" key="1">
    <citation type="submission" date="2019-02" db="EMBL/GenBank/DDBJ databases">
        <title>Deep-cultivation of Planctomycetes and their phenomic and genomic characterization uncovers novel biology.</title>
        <authorList>
            <person name="Wiegand S."/>
            <person name="Jogler M."/>
            <person name="Boedeker C."/>
            <person name="Pinto D."/>
            <person name="Vollmers J."/>
            <person name="Rivas-Marin E."/>
            <person name="Kohn T."/>
            <person name="Peeters S.H."/>
            <person name="Heuer A."/>
            <person name="Rast P."/>
            <person name="Oberbeckmann S."/>
            <person name="Bunk B."/>
            <person name="Jeske O."/>
            <person name="Meyerdierks A."/>
            <person name="Storesund J.E."/>
            <person name="Kallscheuer N."/>
            <person name="Luecker S."/>
            <person name="Lage O.M."/>
            <person name="Pohl T."/>
            <person name="Merkel B.J."/>
            <person name="Hornburger P."/>
            <person name="Mueller R.-W."/>
            <person name="Bruemmer F."/>
            <person name="Labrenz M."/>
            <person name="Spormann A.M."/>
            <person name="Op den Camp H."/>
            <person name="Overmann J."/>
            <person name="Amann R."/>
            <person name="Jetten M.S.M."/>
            <person name="Mascher T."/>
            <person name="Medema M.H."/>
            <person name="Devos D.P."/>
            <person name="Kaster A.-K."/>
            <person name="Ovreas L."/>
            <person name="Rohde M."/>
            <person name="Galperin M.Y."/>
            <person name="Jogler C."/>
        </authorList>
    </citation>
    <scope>NUCLEOTIDE SEQUENCE [LARGE SCALE GENOMIC DNA]</scope>
    <source>
        <strain evidence="9 10">Mal48</strain>
    </source>
</reference>
<comment type="subcellular location">
    <subcellularLocation>
        <location evidence="1">Cell membrane</location>
        <topology evidence="1">Multi-pass membrane protein</topology>
    </subcellularLocation>
</comment>
<feature type="transmembrane region" description="Helical" evidence="8">
    <location>
        <begin position="368"/>
        <end position="385"/>
    </location>
</feature>
<evidence type="ECO:0000256" key="8">
    <source>
        <dbReference type="SAM" id="Phobius"/>
    </source>
</evidence>
<keyword evidence="2" id="KW-1003">Cell membrane</keyword>
<evidence type="ECO:0000256" key="3">
    <source>
        <dbReference type="ARBA" id="ARBA00022676"/>
    </source>
</evidence>
<keyword evidence="7 8" id="KW-0472">Membrane</keyword>
<accession>A0A517QR35</accession>
<evidence type="ECO:0000313" key="9">
    <source>
        <dbReference type="EMBL" id="QDT34094.1"/>
    </source>
</evidence>
<keyword evidence="4" id="KW-0808">Transferase</keyword>
<dbReference type="EMBL" id="CP036267">
    <property type="protein sequence ID" value="QDT34094.1"/>
    <property type="molecule type" value="Genomic_DNA"/>
</dbReference>
<dbReference type="PANTHER" id="PTHR33908">
    <property type="entry name" value="MANNOSYLTRANSFERASE YKCB-RELATED"/>
    <property type="match status" value="1"/>
</dbReference>
<dbReference type="Proteomes" id="UP000315724">
    <property type="component" value="Chromosome"/>
</dbReference>
<dbReference type="GO" id="GO:0016763">
    <property type="term" value="F:pentosyltransferase activity"/>
    <property type="evidence" value="ECO:0007669"/>
    <property type="project" value="TreeGrafter"/>
</dbReference>
<sequence>MLRLCFIAIRYDELNEDPDSYLGIARNLISWRGYSTPGTETPTAFRPPLYPILIAPISAESAAWARGTLNILAVVCASIFIWKSAISLRLSRSGQILAVLVYGLDPLLVRYSSLSMTESVCSLMSAMLLWRLVQQEPPNQNLNLKTPSWKTSLLTGIVFGLCVLTRPTFWAFGGLYFLWTLFSLKFQKGAGTSQLVRRLAFAGLGVSILVGPWLVRNCIVFHSPILMTSHGGYTVLLGNNEAFYAEVVEQPWGTVWDGSKGPGQGVWAHEVNQKLDQLELFSEVERDRWMANQARETIRNNPTLFLKACWLRFIRFWNISPSGPAAENIPITVLRLVSLYYIVLWGFVAVGLVRIVRSALAQRMRWSPVLLLVISFTCVHLIYWSNVRMRAPIVPALALIAAAAISRNQSTHQQ</sequence>
<dbReference type="PANTHER" id="PTHR33908:SF11">
    <property type="entry name" value="MEMBRANE PROTEIN"/>
    <property type="match status" value="1"/>
</dbReference>
<dbReference type="RefSeq" id="WP_145201478.1">
    <property type="nucleotide sequence ID" value="NZ_CP036267.1"/>
</dbReference>
<organism evidence="9 10">
    <name type="scientific">Thalassoglobus polymorphus</name>
    <dbReference type="NCBI Taxonomy" id="2527994"/>
    <lineage>
        <taxon>Bacteria</taxon>
        <taxon>Pseudomonadati</taxon>
        <taxon>Planctomycetota</taxon>
        <taxon>Planctomycetia</taxon>
        <taxon>Planctomycetales</taxon>
        <taxon>Planctomycetaceae</taxon>
        <taxon>Thalassoglobus</taxon>
    </lineage>
</organism>